<dbReference type="SUPFAM" id="SSF50998">
    <property type="entry name" value="Quinoprotein alcohol dehydrogenase-like"/>
    <property type="match status" value="1"/>
</dbReference>
<dbReference type="RefSeq" id="WP_092793060.1">
    <property type="nucleotide sequence ID" value="NZ_FOPC01000011.1"/>
</dbReference>
<gene>
    <name evidence="1" type="ORF">SAMN04487988_111122</name>
</gene>
<accession>A0A1I2W320</accession>
<sequence length="378" mass="42825">MIRILSKGLKILLLAIFLLFGNVVNAQTTFSKIAEFKIDLLNPIQLIDYYPAKELFLGYISQGSKGNKITLFSKTGKVLVSEFLQGEGPNQIVESINQIGFSEEGTIWIHSSQNLYVYDQNLRKLKKMPFNSQYNVTLYSPKKLNFFYEAGVKGDYSFISQPSGHSTFFGFSDFLKENLIEIFNPKSNSLYKMAPVSERSNFSKLDPSIESIYSPVYSLDKSRRKLYLTTTLDDEISIIDLKSQDVPRSIKVDHGDFSVLKSSKISLSNIPSTGPITLGAKNKNIYVLSDGSIVLEYIKAISPGVYEQKLAEDKNYHHYGDPNYHRLIFIEGGRQIGGDIEIPYGEISMLLPDDTFLIKLLNPAEEEDFTRYGIFELR</sequence>
<organism evidence="1 2">
    <name type="scientific">Algoriphagus hitonicola</name>
    <dbReference type="NCBI Taxonomy" id="435880"/>
    <lineage>
        <taxon>Bacteria</taxon>
        <taxon>Pseudomonadati</taxon>
        <taxon>Bacteroidota</taxon>
        <taxon>Cytophagia</taxon>
        <taxon>Cytophagales</taxon>
        <taxon>Cyclobacteriaceae</taxon>
        <taxon>Algoriphagus</taxon>
    </lineage>
</organism>
<proteinExistence type="predicted"/>
<dbReference type="Proteomes" id="UP000199642">
    <property type="component" value="Unassembled WGS sequence"/>
</dbReference>
<reference evidence="2" key="1">
    <citation type="submission" date="2016-10" db="EMBL/GenBank/DDBJ databases">
        <authorList>
            <person name="Varghese N."/>
            <person name="Submissions S."/>
        </authorList>
    </citation>
    <scope>NUCLEOTIDE SEQUENCE [LARGE SCALE GENOMIC DNA]</scope>
    <source>
        <strain evidence="2">DSM 19315</strain>
    </source>
</reference>
<dbReference type="EMBL" id="FOPC01000011">
    <property type="protein sequence ID" value="SFG95784.1"/>
    <property type="molecule type" value="Genomic_DNA"/>
</dbReference>
<protein>
    <recommendedName>
        <fullName evidence="3">6-bladed beta-propeller protein</fullName>
    </recommendedName>
</protein>
<evidence type="ECO:0008006" key="3">
    <source>
        <dbReference type="Google" id="ProtNLM"/>
    </source>
</evidence>
<dbReference type="OrthoDB" id="817877at2"/>
<dbReference type="STRING" id="435880.SAMN04487988_111122"/>
<dbReference type="AlphaFoldDB" id="A0A1I2W320"/>
<name>A0A1I2W320_9BACT</name>
<dbReference type="InterPro" id="IPR011047">
    <property type="entry name" value="Quinoprotein_ADH-like_sf"/>
</dbReference>
<evidence type="ECO:0000313" key="1">
    <source>
        <dbReference type="EMBL" id="SFG95784.1"/>
    </source>
</evidence>
<keyword evidence="2" id="KW-1185">Reference proteome</keyword>
<evidence type="ECO:0000313" key="2">
    <source>
        <dbReference type="Proteomes" id="UP000199642"/>
    </source>
</evidence>